<sequence>MPRMNLGLPYNHCSLPSGCLAGFQSASLLQCAGCHVINYCGKPHQKADWRRHKVQCIVIKQQREKLAAEEAKLRTEPDEDTNGENPFDSKAGQFWVFKSTPPYMLARFNLMSAILNVRTGEAVQAALDHALDMVRLCRGDNQGVRSHVPALHLRLGNDQEAYDFIKWYAVVPDEDYDWGDASLPFLDLHEQDAFEPVFEKTHYCDVSFTVALTLIKIRLMQDLDSLHAFVLKTPGASGEARGYENILLQRPDIVAQENYLELMTQLRAQIMQLYKQAKKDNPRFWPDVLNPNLFAYDVPTAYTPGSQEETITIFRHSWYSLSETQPAIQYTRGVISNDM</sequence>
<keyword evidence="7" id="KW-1185">Reference proteome</keyword>
<dbReference type="GO" id="GO:0008270">
    <property type="term" value="F:zinc ion binding"/>
    <property type="evidence" value="ECO:0007669"/>
    <property type="project" value="UniProtKB-KW"/>
</dbReference>
<dbReference type="Proteomes" id="UP000245910">
    <property type="component" value="Chromosome II"/>
</dbReference>
<dbReference type="Pfam" id="PF01753">
    <property type="entry name" value="zf-MYND"/>
    <property type="match status" value="1"/>
</dbReference>
<evidence type="ECO:0000256" key="4">
    <source>
        <dbReference type="PROSITE-ProRule" id="PRU00134"/>
    </source>
</evidence>
<evidence type="ECO:0000313" key="7">
    <source>
        <dbReference type="Proteomes" id="UP000245910"/>
    </source>
</evidence>
<dbReference type="InterPro" id="IPR002893">
    <property type="entry name" value="Znf_MYND"/>
</dbReference>
<keyword evidence="2 4" id="KW-0863">Zinc-finger</keyword>
<organism evidence="6 7">
    <name type="scientific">Fusarium venenatum</name>
    <dbReference type="NCBI Taxonomy" id="56646"/>
    <lineage>
        <taxon>Eukaryota</taxon>
        <taxon>Fungi</taxon>
        <taxon>Dikarya</taxon>
        <taxon>Ascomycota</taxon>
        <taxon>Pezizomycotina</taxon>
        <taxon>Sordariomycetes</taxon>
        <taxon>Hypocreomycetidae</taxon>
        <taxon>Hypocreales</taxon>
        <taxon>Nectriaceae</taxon>
        <taxon>Fusarium</taxon>
    </lineage>
</organism>
<keyword evidence="1" id="KW-0479">Metal-binding</keyword>
<evidence type="ECO:0000313" key="6">
    <source>
        <dbReference type="EMBL" id="CEI61809.1"/>
    </source>
</evidence>
<dbReference type="EMBL" id="LN649230">
    <property type="protein sequence ID" value="CEI61809.1"/>
    <property type="molecule type" value="Genomic_DNA"/>
</dbReference>
<evidence type="ECO:0000256" key="3">
    <source>
        <dbReference type="ARBA" id="ARBA00022833"/>
    </source>
</evidence>
<reference evidence="7" key="1">
    <citation type="submission" date="2014-10" db="EMBL/GenBank/DDBJ databases">
        <authorList>
            <person name="King R."/>
        </authorList>
    </citation>
    <scope>NUCLEOTIDE SEQUENCE [LARGE SCALE GENOMIC DNA]</scope>
    <source>
        <strain evidence="7">A3/5</strain>
    </source>
</reference>
<evidence type="ECO:0000256" key="2">
    <source>
        <dbReference type="ARBA" id="ARBA00022771"/>
    </source>
</evidence>
<accession>A0A2L2SYB9</accession>
<evidence type="ECO:0000259" key="5">
    <source>
        <dbReference type="PROSITE" id="PS50865"/>
    </source>
</evidence>
<name>A0A2L2SYB9_9HYPO</name>
<protein>
    <recommendedName>
        <fullName evidence="5">MYND-type domain-containing protein</fullName>
    </recommendedName>
</protein>
<dbReference type="PROSITE" id="PS50865">
    <property type="entry name" value="ZF_MYND_2"/>
    <property type="match status" value="1"/>
</dbReference>
<dbReference type="Gene3D" id="6.10.140.2220">
    <property type="match status" value="1"/>
</dbReference>
<evidence type="ECO:0000256" key="1">
    <source>
        <dbReference type="ARBA" id="ARBA00022723"/>
    </source>
</evidence>
<keyword evidence="3" id="KW-0862">Zinc</keyword>
<proteinExistence type="predicted"/>
<feature type="domain" description="MYND-type" evidence="5">
    <location>
        <begin position="19"/>
        <end position="56"/>
    </location>
</feature>
<dbReference type="AlphaFoldDB" id="A0A2L2SYB9"/>
<dbReference type="SUPFAM" id="SSF144232">
    <property type="entry name" value="HIT/MYND zinc finger-like"/>
    <property type="match status" value="1"/>
</dbReference>
<dbReference type="STRING" id="56646.A0A2L2SYB9"/>